<name>A0A2M7QCW6_9BACT</name>
<keyword evidence="1" id="KW-0175">Coiled coil</keyword>
<organism evidence="2 3">
    <name type="scientific">Candidatus Roizmanbacteria bacterium CG_4_10_14_0_8_um_filter_39_9</name>
    <dbReference type="NCBI Taxonomy" id="1974829"/>
    <lineage>
        <taxon>Bacteria</taxon>
        <taxon>Candidatus Roizmaniibacteriota</taxon>
    </lineage>
</organism>
<dbReference type="AlphaFoldDB" id="A0A2M7QCW6"/>
<dbReference type="EMBL" id="PFLF01000055">
    <property type="protein sequence ID" value="PIY69055.1"/>
    <property type="molecule type" value="Genomic_DNA"/>
</dbReference>
<proteinExistence type="predicted"/>
<protein>
    <recommendedName>
        <fullName evidence="4">(d)CMP kinase</fullName>
    </recommendedName>
</protein>
<reference evidence="3" key="1">
    <citation type="submission" date="2017-09" db="EMBL/GenBank/DDBJ databases">
        <title>Depth-based differentiation of microbial function through sediment-hosted aquifers and enrichment of novel symbionts in the deep terrestrial subsurface.</title>
        <authorList>
            <person name="Probst A.J."/>
            <person name="Ladd B."/>
            <person name="Jarett J.K."/>
            <person name="Geller-Mcgrath D.E."/>
            <person name="Sieber C.M.K."/>
            <person name="Emerson J.B."/>
            <person name="Anantharaman K."/>
            <person name="Thomas B.C."/>
            <person name="Malmstrom R."/>
            <person name="Stieglmeier M."/>
            <person name="Klingl A."/>
            <person name="Woyke T."/>
            <person name="Ryan C.M."/>
            <person name="Banfield J.F."/>
        </authorList>
    </citation>
    <scope>NUCLEOTIDE SEQUENCE [LARGE SCALE GENOMIC DNA]</scope>
</reference>
<dbReference type="Proteomes" id="UP000230108">
    <property type="component" value="Unassembled WGS sequence"/>
</dbReference>
<evidence type="ECO:0000313" key="2">
    <source>
        <dbReference type="EMBL" id="PIY69055.1"/>
    </source>
</evidence>
<accession>A0A2M7QCW6</accession>
<dbReference type="SUPFAM" id="SSF52540">
    <property type="entry name" value="P-loop containing nucleoside triphosphate hydrolases"/>
    <property type="match status" value="1"/>
</dbReference>
<dbReference type="InterPro" id="IPR027417">
    <property type="entry name" value="P-loop_NTPase"/>
</dbReference>
<dbReference type="Pfam" id="PF13189">
    <property type="entry name" value="Cytidylate_kin2"/>
    <property type="match status" value="1"/>
</dbReference>
<feature type="coiled-coil region" evidence="1">
    <location>
        <begin position="42"/>
        <end position="69"/>
    </location>
</feature>
<evidence type="ECO:0008006" key="4">
    <source>
        <dbReference type="Google" id="ProtNLM"/>
    </source>
</evidence>
<evidence type="ECO:0000256" key="1">
    <source>
        <dbReference type="SAM" id="Coils"/>
    </source>
</evidence>
<sequence length="178" mass="20881">MKYQNITISGRICTGKSTLFHALKDSLHWMTFSTSQFFRDYAKKNHHSLEKAEEQNDRITKEIDYKVQDMLSDQKFIIVEGWMAGALAKNNKHVLKVLLTCDNDMRIKRFALREHVTMMVAKQRIHDRESSLLATLQKIYHLKNIFDTSYYDVVIDTTGKNEEEIRDIVLTSLDPHLM</sequence>
<dbReference type="Gene3D" id="3.40.50.300">
    <property type="entry name" value="P-loop containing nucleotide triphosphate hydrolases"/>
    <property type="match status" value="1"/>
</dbReference>
<evidence type="ECO:0000313" key="3">
    <source>
        <dbReference type="Proteomes" id="UP000230108"/>
    </source>
</evidence>
<gene>
    <name evidence="2" type="ORF">COY90_02770</name>
</gene>
<comment type="caution">
    <text evidence="2">The sequence shown here is derived from an EMBL/GenBank/DDBJ whole genome shotgun (WGS) entry which is preliminary data.</text>
</comment>